<evidence type="ECO:0008006" key="4">
    <source>
        <dbReference type="Google" id="ProtNLM"/>
    </source>
</evidence>
<sequence>MRATGRRRRHVVSAAAMAAVTAASLSLGGSMRQPDVVRVDAPAAAVPGFYDSIDTAGYAACADPKSWLGIVQPPTPISGYLAGFANAAKLDSALELGYPTPALGHSVGPTEGNQAGAARVGTTTYTCALDTMELDHDGVREFPPATATFLTFGFQPVTATAHLTQVGPDPLKGVLYLNATKDPSNGPYHIVATTSASMRIDHVLVNGVPLDVGDNCHSSAPLSSPGSPVHPDMLVLLGGSEPGGATPFFAHVALGGALAGYATVPPFTGCVGRGGEDLDPLMTATISGADNYVKMYLSPLCTNTGNCTPDRLPSFEPYWTVTGGGNFRGTMTSPALTIRVSVVNGGFLTVTCPQSALDGSIPDTTGPPRGDLGTVQLTAGGCRGSDGSTWTVAQQHAAGISGNLYASDVTTGKLTDLVLRLSGTNVPVAGGGTTQCAFTLQGGVGVNYANPNATASPVLTLVQGSANKNVLTVPPETNTCASVLTIAAAQRTVAATYNLDTRIKITSP</sequence>
<name>A0A8J3VTG6_9ACTN</name>
<accession>A0A8J3VTG6</accession>
<keyword evidence="3" id="KW-1185">Reference proteome</keyword>
<gene>
    <name evidence="2" type="ORF">Raf01_65890</name>
</gene>
<dbReference type="RefSeq" id="WP_203921940.1">
    <property type="nucleotide sequence ID" value="NZ_BONZ01000067.1"/>
</dbReference>
<reference evidence="2" key="1">
    <citation type="submission" date="2021-01" db="EMBL/GenBank/DDBJ databases">
        <title>Whole genome shotgun sequence of Rugosimonospora africana NBRC 104875.</title>
        <authorList>
            <person name="Komaki H."/>
            <person name="Tamura T."/>
        </authorList>
    </citation>
    <scope>NUCLEOTIDE SEQUENCE</scope>
    <source>
        <strain evidence="2">NBRC 104875</strain>
    </source>
</reference>
<comment type="caution">
    <text evidence="2">The sequence shown here is derived from an EMBL/GenBank/DDBJ whole genome shotgun (WGS) entry which is preliminary data.</text>
</comment>
<evidence type="ECO:0000256" key="1">
    <source>
        <dbReference type="SAM" id="SignalP"/>
    </source>
</evidence>
<dbReference type="Proteomes" id="UP000642748">
    <property type="component" value="Unassembled WGS sequence"/>
</dbReference>
<organism evidence="2 3">
    <name type="scientific">Rugosimonospora africana</name>
    <dbReference type="NCBI Taxonomy" id="556532"/>
    <lineage>
        <taxon>Bacteria</taxon>
        <taxon>Bacillati</taxon>
        <taxon>Actinomycetota</taxon>
        <taxon>Actinomycetes</taxon>
        <taxon>Micromonosporales</taxon>
        <taxon>Micromonosporaceae</taxon>
        <taxon>Rugosimonospora</taxon>
    </lineage>
</organism>
<keyword evidence="1" id="KW-0732">Signal</keyword>
<protein>
    <recommendedName>
        <fullName evidence="4">Secreted protein</fullName>
    </recommendedName>
</protein>
<evidence type="ECO:0000313" key="2">
    <source>
        <dbReference type="EMBL" id="GIH18417.1"/>
    </source>
</evidence>
<dbReference type="AlphaFoldDB" id="A0A8J3VTG6"/>
<evidence type="ECO:0000313" key="3">
    <source>
        <dbReference type="Proteomes" id="UP000642748"/>
    </source>
</evidence>
<feature type="signal peptide" evidence="1">
    <location>
        <begin position="1"/>
        <end position="18"/>
    </location>
</feature>
<feature type="chain" id="PRO_5038950991" description="Secreted protein" evidence="1">
    <location>
        <begin position="19"/>
        <end position="508"/>
    </location>
</feature>
<dbReference type="EMBL" id="BONZ01000067">
    <property type="protein sequence ID" value="GIH18417.1"/>
    <property type="molecule type" value="Genomic_DNA"/>
</dbReference>
<proteinExistence type="predicted"/>